<organism evidence="1 2">
    <name type="scientific">Candidatus Naiadarchaeum limnaeum</name>
    <dbReference type="NCBI Taxonomy" id="2756139"/>
    <lineage>
        <taxon>Archaea</taxon>
        <taxon>Candidatus Undinarchaeota</taxon>
        <taxon>Candidatus Undinarchaeia</taxon>
        <taxon>Candidatus Naiadarchaeales</taxon>
        <taxon>Candidatus Naiadarchaeaceae</taxon>
        <taxon>Candidatus Naiadarchaeum</taxon>
    </lineage>
</organism>
<keyword evidence="2" id="KW-1185">Reference proteome</keyword>
<dbReference type="AlphaFoldDB" id="A0A832XLT9"/>
<comment type="caution">
    <text evidence="1">The sequence shown here is derived from an EMBL/GenBank/DDBJ whole genome shotgun (WGS) entry which is preliminary data.</text>
</comment>
<accession>A0A832XLT9</accession>
<reference evidence="1 2" key="1">
    <citation type="journal article" name="Nat. Commun.">
        <title>Undinarchaeota illuminate DPANN phylogeny and the impact of gene transfer on archaeal evolution.</title>
        <authorList>
            <person name="Dombrowski N."/>
            <person name="Williams T.A."/>
            <person name="Sun J."/>
            <person name="Woodcroft B.J."/>
            <person name="Lee J.H."/>
            <person name="Minh B.Q."/>
            <person name="Rinke C."/>
            <person name="Spang A."/>
        </authorList>
    </citation>
    <scope>NUCLEOTIDE SEQUENCE [LARGE SCALE GENOMIC DNA]</scope>
    <source>
        <strain evidence="1">MAG_bin1129</strain>
    </source>
</reference>
<dbReference type="Proteomes" id="UP000646946">
    <property type="component" value="Unassembled WGS sequence"/>
</dbReference>
<gene>
    <name evidence="1" type="ORF">H1016_02155</name>
</gene>
<evidence type="ECO:0000313" key="1">
    <source>
        <dbReference type="EMBL" id="HIK00323.1"/>
    </source>
</evidence>
<proteinExistence type="predicted"/>
<dbReference type="EMBL" id="DVAB01000021">
    <property type="protein sequence ID" value="HIK00323.1"/>
    <property type="molecule type" value="Genomic_DNA"/>
</dbReference>
<evidence type="ECO:0000313" key="2">
    <source>
        <dbReference type="Proteomes" id="UP000646946"/>
    </source>
</evidence>
<protein>
    <submittedName>
        <fullName evidence="1">Uncharacterized protein</fullName>
    </submittedName>
</protein>
<sequence length="105" mass="12332">MEIHTAIDKFDELRIFIETKKEELHGKEVRIKVMADSNIVANEEGFFINPDKIKKVQFANNDNEINLFLFRNSNPEEVPANAKVSFNVTKELWQEMRPKFIISYS</sequence>
<name>A0A832XLT9_9ARCH</name>